<organism evidence="3 7">
    <name type="scientific">Phytophthora cactorum</name>
    <dbReference type="NCBI Taxonomy" id="29920"/>
    <lineage>
        <taxon>Eukaryota</taxon>
        <taxon>Sar</taxon>
        <taxon>Stramenopiles</taxon>
        <taxon>Oomycota</taxon>
        <taxon>Peronosporomycetes</taxon>
        <taxon>Peronosporales</taxon>
        <taxon>Peronosporaceae</taxon>
        <taxon>Phytophthora</taxon>
    </lineage>
</organism>
<feature type="compositionally biased region" description="Basic and acidic residues" evidence="1">
    <location>
        <begin position="294"/>
        <end position="304"/>
    </location>
</feature>
<dbReference type="EMBL" id="RCMI01001313">
    <property type="protein sequence ID" value="KAG2886860.1"/>
    <property type="molecule type" value="Genomic_DNA"/>
</dbReference>
<dbReference type="Pfam" id="PF13843">
    <property type="entry name" value="DDE_Tnp_1_7"/>
    <property type="match status" value="1"/>
</dbReference>
<evidence type="ECO:0000313" key="4">
    <source>
        <dbReference type="EMBL" id="KAG2886860.1"/>
    </source>
</evidence>
<dbReference type="EMBL" id="RCML01001422">
    <property type="protein sequence ID" value="KAG2962729.1"/>
    <property type="molecule type" value="Genomic_DNA"/>
</dbReference>
<dbReference type="VEuPathDB" id="FungiDB:PC110_g21222"/>
<reference evidence="3" key="1">
    <citation type="submission" date="2018-10" db="EMBL/GenBank/DDBJ databases">
        <title>Effector identification in a new, highly contiguous assembly of the strawberry crown rot pathogen Phytophthora cactorum.</title>
        <authorList>
            <person name="Armitage A.D."/>
            <person name="Nellist C.F."/>
            <person name="Bates H."/>
            <person name="Vickerstaff R.J."/>
            <person name="Harrison R.J."/>
        </authorList>
    </citation>
    <scope>NUCLEOTIDE SEQUENCE</scope>
    <source>
        <strain evidence="3">15-7</strain>
        <strain evidence="4">4032</strain>
        <strain evidence="5">4040</strain>
        <strain evidence="6">P415</strain>
    </source>
</reference>
<dbReference type="EMBL" id="RCMK01000507">
    <property type="protein sequence ID" value="KAG2924743.1"/>
    <property type="molecule type" value="Genomic_DNA"/>
</dbReference>
<comment type="caution">
    <text evidence="3">The sequence shown here is derived from an EMBL/GenBank/DDBJ whole genome shotgun (WGS) entry which is preliminary data.</text>
</comment>
<dbReference type="AlphaFoldDB" id="A0A8T0Y2Q7"/>
<dbReference type="VEuPathDB" id="FungiDB:PC110_g21221"/>
<evidence type="ECO:0000259" key="2">
    <source>
        <dbReference type="Pfam" id="PF13843"/>
    </source>
</evidence>
<dbReference type="Proteomes" id="UP000736787">
    <property type="component" value="Unassembled WGS sequence"/>
</dbReference>
<sequence>MINRLRFDKQVFESRKTRPRRIERGSFAFSRSTAIPTMVACHWWDRKPVHYLATGPIMAEDSIHRNIKMVGPSTVKRPKVVTDYQRWMGGVDVHDQLRLQSYSIQKAFRFQKYYKSLFMGFVDLALLNAYLTHKETCRLQRLVPKDRGEWYLLLHKQLLQLKPDDFVEATAPTPSPMTRSRKRRRLDGHKHIQFDDWVTVSSVQKRRQRSCKGCALLRGERKKAFQTTYYCEDCSQADAKCFLCPKSRHIYGGVRKTCYQIWHKDFDSGASIPAALGKRVVLRRSGKVGTGKPTRREPLCHQDGDADNEEEQTAEQAAIV</sequence>
<dbReference type="Proteomes" id="UP000697107">
    <property type="component" value="Unassembled WGS sequence"/>
</dbReference>
<dbReference type="InterPro" id="IPR029526">
    <property type="entry name" value="PGBD"/>
</dbReference>
<proteinExistence type="predicted"/>
<dbReference type="EMBL" id="RCMG01001239">
    <property type="protein sequence ID" value="KAG2832471.1"/>
    <property type="molecule type" value="Genomic_DNA"/>
</dbReference>
<gene>
    <name evidence="3" type="ORF">PC113_g20735</name>
    <name evidence="4" type="ORF">PC115_g20551</name>
    <name evidence="5" type="ORF">PC117_g15335</name>
    <name evidence="6" type="ORF">PC118_g21276</name>
</gene>
<evidence type="ECO:0000313" key="7">
    <source>
        <dbReference type="Proteomes" id="UP000735874"/>
    </source>
</evidence>
<evidence type="ECO:0000256" key="1">
    <source>
        <dbReference type="SAM" id="MobiDB-lite"/>
    </source>
</evidence>
<dbReference type="Proteomes" id="UP000774804">
    <property type="component" value="Unassembled WGS sequence"/>
</dbReference>
<dbReference type="PANTHER" id="PTHR46599">
    <property type="entry name" value="PIGGYBAC TRANSPOSABLE ELEMENT-DERIVED PROTEIN 4"/>
    <property type="match status" value="1"/>
</dbReference>
<feature type="domain" description="PiggyBac transposable element-derived protein" evidence="2">
    <location>
        <begin position="21"/>
        <end position="130"/>
    </location>
</feature>
<evidence type="ECO:0000313" key="5">
    <source>
        <dbReference type="EMBL" id="KAG2924743.1"/>
    </source>
</evidence>
<evidence type="ECO:0000313" key="3">
    <source>
        <dbReference type="EMBL" id="KAG2832471.1"/>
    </source>
</evidence>
<evidence type="ECO:0000313" key="6">
    <source>
        <dbReference type="EMBL" id="KAG2962729.1"/>
    </source>
</evidence>
<name>A0A8T0Y2Q7_9STRA</name>
<dbReference type="PANTHER" id="PTHR46599:SF3">
    <property type="entry name" value="PIGGYBAC TRANSPOSABLE ELEMENT-DERIVED PROTEIN 4"/>
    <property type="match status" value="1"/>
</dbReference>
<dbReference type="Proteomes" id="UP000735874">
    <property type="component" value="Unassembled WGS sequence"/>
</dbReference>
<protein>
    <recommendedName>
        <fullName evidence="2">PiggyBac transposable element-derived protein domain-containing protein</fullName>
    </recommendedName>
</protein>
<accession>A0A8T0Y2Q7</accession>
<feature type="region of interest" description="Disordered" evidence="1">
    <location>
        <begin position="286"/>
        <end position="320"/>
    </location>
</feature>